<feature type="transmembrane region" description="Helical" evidence="1">
    <location>
        <begin position="6"/>
        <end position="25"/>
    </location>
</feature>
<sequence>MSAMFFLYYCFFTLYGLIVAVSDGFSFARGGTIHMIVAAMSVFGVARATASPNYITLVNYFGHSFCFGALFCYLFLGIGR</sequence>
<evidence type="ECO:0000256" key="1">
    <source>
        <dbReference type="SAM" id="Phobius"/>
    </source>
</evidence>
<dbReference type="EMBL" id="JAPZBR010000005">
    <property type="protein sequence ID" value="KAJ5353873.1"/>
    <property type="molecule type" value="Genomic_DNA"/>
</dbReference>
<reference evidence="2" key="2">
    <citation type="journal article" date="2023" name="IMA Fungus">
        <title>Comparative genomic study of the Penicillium genus elucidates a diverse pangenome and 15 lateral gene transfer events.</title>
        <authorList>
            <person name="Petersen C."/>
            <person name="Sorensen T."/>
            <person name="Nielsen M.R."/>
            <person name="Sondergaard T.E."/>
            <person name="Sorensen J.L."/>
            <person name="Fitzpatrick D.A."/>
            <person name="Frisvad J.C."/>
            <person name="Nielsen K.L."/>
        </authorList>
    </citation>
    <scope>NUCLEOTIDE SEQUENCE</scope>
    <source>
        <strain evidence="2">IBT 35675</strain>
    </source>
</reference>
<protein>
    <submittedName>
        <fullName evidence="2">Uncharacterized protein</fullName>
    </submittedName>
</protein>
<dbReference type="AlphaFoldDB" id="A0A9W9UQJ8"/>
<accession>A0A9W9UQJ8</accession>
<gene>
    <name evidence="2" type="ORF">N7541_006437</name>
</gene>
<keyword evidence="1" id="KW-0812">Transmembrane</keyword>
<feature type="transmembrane region" description="Helical" evidence="1">
    <location>
        <begin position="32"/>
        <end position="51"/>
    </location>
</feature>
<evidence type="ECO:0000313" key="3">
    <source>
        <dbReference type="Proteomes" id="UP001148299"/>
    </source>
</evidence>
<feature type="transmembrane region" description="Helical" evidence="1">
    <location>
        <begin position="57"/>
        <end position="76"/>
    </location>
</feature>
<dbReference type="Proteomes" id="UP001148299">
    <property type="component" value="Unassembled WGS sequence"/>
</dbReference>
<keyword evidence="3" id="KW-1185">Reference proteome</keyword>
<proteinExistence type="predicted"/>
<keyword evidence="1" id="KW-1133">Transmembrane helix</keyword>
<comment type="caution">
    <text evidence="2">The sequence shown here is derived from an EMBL/GenBank/DDBJ whole genome shotgun (WGS) entry which is preliminary data.</text>
</comment>
<reference evidence="2" key="1">
    <citation type="submission" date="2022-12" db="EMBL/GenBank/DDBJ databases">
        <authorList>
            <person name="Petersen C."/>
        </authorList>
    </citation>
    <scope>NUCLEOTIDE SEQUENCE</scope>
    <source>
        <strain evidence="2">IBT 35675</strain>
    </source>
</reference>
<keyword evidence="1" id="KW-0472">Membrane</keyword>
<evidence type="ECO:0000313" key="2">
    <source>
        <dbReference type="EMBL" id="KAJ5353873.1"/>
    </source>
</evidence>
<organism evidence="2 3">
    <name type="scientific">Penicillium brevicompactum</name>
    <dbReference type="NCBI Taxonomy" id="5074"/>
    <lineage>
        <taxon>Eukaryota</taxon>
        <taxon>Fungi</taxon>
        <taxon>Dikarya</taxon>
        <taxon>Ascomycota</taxon>
        <taxon>Pezizomycotina</taxon>
        <taxon>Eurotiomycetes</taxon>
        <taxon>Eurotiomycetidae</taxon>
        <taxon>Eurotiales</taxon>
        <taxon>Aspergillaceae</taxon>
        <taxon>Penicillium</taxon>
    </lineage>
</organism>
<name>A0A9W9UQJ8_PENBR</name>